<proteinExistence type="predicted"/>
<keyword evidence="3 7" id="KW-0732">Signal</keyword>
<protein>
    <submittedName>
        <fullName evidence="9">Uncharacterized protein LOC113399692</fullName>
    </submittedName>
</protein>
<dbReference type="InterPro" id="IPR018939">
    <property type="entry name" value="Autophagy-rel_prot_27"/>
</dbReference>
<dbReference type="AlphaFoldDB" id="A0A8B8IER6"/>
<dbReference type="OrthoDB" id="29460at2759"/>
<dbReference type="RefSeq" id="XP_026494676.1">
    <property type="nucleotide sequence ID" value="XM_026638891.2"/>
</dbReference>
<evidence type="ECO:0000313" key="9">
    <source>
        <dbReference type="RefSeq" id="XP_026494676.1"/>
    </source>
</evidence>
<dbReference type="PANTHER" id="PTHR15071:SF0">
    <property type="entry name" value="MANNOSE 6-PHOSPHATE RECEPTOR-LIKE PROTEIN 1"/>
    <property type="match status" value="1"/>
</dbReference>
<dbReference type="GeneID" id="113399692"/>
<evidence type="ECO:0000256" key="4">
    <source>
        <dbReference type="ARBA" id="ARBA00022989"/>
    </source>
</evidence>
<accession>A0A8B8IER6</accession>
<organism evidence="8 9">
    <name type="scientific">Vanessa tameamea</name>
    <name type="common">Kamehameha butterfly</name>
    <dbReference type="NCBI Taxonomy" id="334116"/>
    <lineage>
        <taxon>Eukaryota</taxon>
        <taxon>Metazoa</taxon>
        <taxon>Ecdysozoa</taxon>
        <taxon>Arthropoda</taxon>
        <taxon>Hexapoda</taxon>
        <taxon>Insecta</taxon>
        <taxon>Pterygota</taxon>
        <taxon>Neoptera</taxon>
        <taxon>Endopterygota</taxon>
        <taxon>Lepidoptera</taxon>
        <taxon>Glossata</taxon>
        <taxon>Ditrysia</taxon>
        <taxon>Papilionoidea</taxon>
        <taxon>Nymphalidae</taxon>
        <taxon>Nymphalinae</taxon>
        <taxon>Vanessa</taxon>
    </lineage>
</organism>
<dbReference type="Pfam" id="PF09451">
    <property type="entry name" value="ATG27"/>
    <property type="match status" value="1"/>
</dbReference>
<dbReference type="PANTHER" id="PTHR15071">
    <property type="entry name" value="MANNOSE-6-PHOSPHATE RECEPTOR FAMILY MEMBER"/>
    <property type="match status" value="1"/>
</dbReference>
<evidence type="ECO:0000256" key="2">
    <source>
        <dbReference type="ARBA" id="ARBA00022692"/>
    </source>
</evidence>
<comment type="subcellular location">
    <subcellularLocation>
        <location evidence="1">Membrane</location>
        <topology evidence="1">Single-pass membrane protein</topology>
    </subcellularLocation>
</comment>
<dbReference type="GO" id="GO:0000139">
    <property type="term" value="C:Golgi membrane"/>
    <property type="evidence" value="ECO:0007669"/>
    <property type="project" value="UniProtKB-SubCell"/>
</dbReference>
<feature type="signal peptide" evidence="7">
    <location>
        <begin position="1"/>
        <end position="24"/>
    </location>
</feature>
<keyword evidence="5 6" id="KW-0472">Membrane</keyword>
<name>A0A8B8IER6_VANTA</name>
<keyword evidence="2 6" id="KW-0812">Transmembrane</keyword>
<dbReference type="GO" id="GO:0005802">
    <property type="term" value="C:trans-Golgi network"/>
    <property type="evidence" value="ECO:0007669"/>
    <property type="project" value="TreeGrafter"/>
</dbReference>
<evidence type="ECO:0000313" key="8">
    <source>
        <dbReference type="Proteomes" id="UP001652626"/>
    </source>
</evidence>
<gene>
    <name evidence="9" type="primary">LOC113399692</name>
</gene>
<evidence type="ECO:0000256" key="1">
    <source>
        <dbReference type="ARBA" id="ARBA00004167"/>
    </source>
</evidence>
<reference evidence="9" key="1">
    <citation type="submission" date="2025-08" db="UniProtKB">
        <authorList>
            <consortium name="RefSeq"/>
        </authorList>
    </citation>
    <scope>IDENTIFICATION</scope>
    <source>
        <tissue evidence="9">Whole body</tissue>
    </source>
</reference>
<evidence type="ECO:0000256" key="3">
    <source>
        <dbReference type="ARBA" id="ARBA00022729"/>
    </source>
</evidence>
<feature type="chain" id="PRO_5034675178" evidence="7">
    <location>
        <begin position="25"/>
        <end position="277"/>
    </location>
</feature>
<evidence type="ECO:0000256" key="7">
    <source>
        <dbReference type="SAM" id="SignalP"/>
    </source>
</evidence>
<feature type="transmembrane region" description="Helical" evidence="6">
    <location>
        <begin position="196"/>
        <end position="215"/>
    </location>
</feature>
<sequence length="277" mass="30491">MIGVNNIYCLSIVFFVFLLKTVYTEDICVAKGPCSCVFSNGTGIDLSLTIKATFYSTQSYKLKNNGSQYELSTYFYHPCTDVLLKVNSTATNNSCDKPLSICRHKTTLDLVPNKTDTFKTDGGNYEFLGRSNVSQFSADGKSITYFNGPSLTLVTLVCAQTDDQLQVVSLVDPDNIVLSFYSRQACLKLLEEEGRSFGSTLLIIFFSFVILYLVLGICTKKFLMGATGIEVVPNLTFWSDLPNLVKDGWAFAINGFKLPTRGAGPVTSPDPNSYDSI</sequence>
<evidence type="ECO:0000256" key="5">
    <source>
        <dbReference type="ARBA" id="ARBA00023136"/>
    </source>
</evidence>
<keyword evidence="8" id="KW-1185">Reference proteome</keyword>
<dbReference type="OMA" id="FLQNGCR"/>
<keyword evidence="4 6" id="KW-1133">Transmembrane helix</keyword>
<evidence type="ECO:0000256" key="6">
    <source>
        <dbReference type="SAM" id="Phobius"/>
    </source>
</evidence>
<dbReference type="Proteomes" id="UP001652626">
    <property type="component" value="Chromosome 15"/>
</dbReference>